<name>A0AAE2W440_RHOHA</name>
<dbReference type="EMBL" id="WUYC01000001">
    <property type="protein sequence ID" value="MBM4713663.1"/>
    <property type="molecule type" value="Genomic_DNA"/>
</dbReference>
<gene>
    <name evidence="2" type="ORF">GS551_05530</name>
    <name evidence="3" type="ORF">GS551_22835</name>
</gene>
<accession>A0AAE2W440</accession>
<keyword evidence="1" id="KW-0812">Transmembrane</keyword>
<evidence type="ECO:0000313" key="3">
    <source>
        <dbReference type="EMBL" id="MBM4716990.1"/>
    </source>
</evidence>
<keyword evidence="1" id="KW-0472">Membrane</keyword>
<dbReference type="EMBL" id="WUYC01000006">
    <property type="protein sequence ID" value="MBM4716990.1"/>
    <property type="molecule type" value="Genomic_DNA"/>
</dbReference>
<dbReference type="AlphaFoldDB" id="A0AAE2W440"/>
<reference evidence="2" key="1">
    <citation type="submission" date="2019-11" db="EMBL/GenBank/DDBJ databases">
        <title>Spread of Macrolides and rifampicin resistant Rhodococcus equi in clinical isolates in the USA.</title>
        <authorList>
            <person name="Alvarez-Narvaez S."/>
            <person name="Huber L."/>
            <person name="Cohen N.D."/>
            <person name="Slovis N."/>
            <person name="Greiter M."/>
            <person name="Giguere S."/>
            <person name="Hart K."/>
        </authorList>
    </citation>
    <scope>NUCLEOTIDE SEQUENCE</scope>
    <source>
        <strain evidence="2">Lh_5</strain>
    </source>
</reference>
<keyword evidence="1" id="KW-1133">Transmembrane helix</keyword>
<feature type="transmembrane region" description="Helical" evidence="1">
    <location>
        <begin position="30"/>
        <end position="49"/>
    </location>
</feature>
<protein>
    <submittedName>
        <fullName evidence="2">Uncharacterized protein</fullName>
    </submittedName>
</protein>
<dbReference type="PROSITE" id="PS51257">
    <property type="entry name" value="PROKAR_LIPOPROTEIN"/>
    <property type="match status" value="1"/>
</dbReference>
<evidence type="ECO:0000256" key="1">
    <source>
        <dbReference type="SAM" id="Phobius"/>
    </source>
</evidence>
<feature type="transmembrane region" description="Helical" evidence="1">
    <location>
        <begin position="7"/>
        <end position="24"/>
    </location>
</feature>
<evidence type="ECO:0000313" key="2">
    <source>
        <dbReference type="EMBL" id="MBM4713663.1"/>
    </source>
</evidence>
<dbReference type="Proteomes" id="UP000706122">
    <property type="component" value="Unassembled WGS sequence"/>
</dbReference>
<evidence type="ECO:0000313" key="4">
    <source>
        <dbReference type="Proteomes" id="UP000706122"/>
    </source>
</evidence>
<sequence>MKQNKIADLVAGIVLAVAAFGLIGCLAISAYGGALVWIIVGGVAGLLLAERRRRRSAAAAAEIAARADRENEQYLNGDSTGLYGRYRPPN</sequence>
<proteinExistence type="predicted"/>
<organism evidence="2 4">
    <name type="scientific">Rhodococcus hoagii</name>
    <name type="common">Corynebacterium equii</name>
    <dbReference type="NCBI Taxonomy" id="43767"/>
    <lineage>
        <taxon>Bacteria</taxon>
        <taxon>Bacillati</taxon>
        <taxon>Actinomycetota</taxon>
        <taxon>Actinomycetes</taxon>
        <taxon>Mycobacteriales</taxon>
        <taxon>Nocardiaceae</taxon>
        <taxon>Prescottella</taxon>
    </lineage>
</organism>
<comment type="caution">
    <text evidence="2">The sequence shown here is derived from an EMBL/GenBank/DDBJ whole genome shotgun (WGS) entry which is preliminary data.</text>
</comment>